<name>A0A835VC18_VANPL</name>
<dbReference type="EMBL" id="JADCNL010000002">
    <property type="protein sequence ID" value="KAG0493177.1"/>
    <property type="molecule type" value="Genomic_DNA"/>
</dbReference>
<dbReference type="AlphaFoldDB" id="A0A835VC18"/>
<evidence type="ECO:0000313" key="4">
    <source>
        <dbReference type="Proteomes" id="UP000636800"/>
    </source>
</evidence>
<evidence type="ECO:0000256" key="1">
    <source>
        <dbReference type="SAM" id="SignalP"/>
    </source>
</evidence>
<keyword evidence="4" id="KW-1185">Reference proteome</keyword>
<protein>
    <recommendedName>
        <fullName evidence="2">DUF4220 domain-containing protein</fullName>
    </recommendedName>
</protein>
<feature type="domain" description="DUF4220" evidence="2">
    <location>
        <begin position="4"/>
        <end position="62"/>
    </location>
</feature>
<sequence length="104" mass="11748">MAIWSNYLLANWLADFVLGQLSSITDNNSNNDILALWAPFLLLHLSGPNTITTYSIGDNELCLWTPSCPHPTSSILPFYVTFGRWISKFLWHITTFAILPPEAH</sequence>
<accession>A0A835VC18</accession>
<evidence type="ECO:0000259" key="2">
    <source>
        <dbReference type="Pfam" id="PF13968"/>
    </source>
</evidence>
<dbReference type="Proteomes" id="UP000636800">
    <property type="component" value="Chromosome 2"/>
</dbReference>
<comment type="caution">
    <text evidence="3">The sequence shown here is derived from an EMBL/GenBank/DDBJ whole genome shotgun (WGS) entry which is preliminary data.</text>
</comment>
<dbReference type="OrthoDB" id="1611972at2759"/>
<gene>
    <name evidence="3" type="ORF">HPP92_006575</name>
</gene>
<feature type="signal peptide" evidence="1">
    <location>
        <begin position="1"/>
        <end position="19"/>
    </location>
</feature>
<proteinExistence type="predicted"/>
<feature type="chain" id="PRO_5032577577" description="DUF4220 domain-containing protein" evidence="1">
    <location>
        <begin position="20"/>
        <end position="104"/>
    </location>
</feature>
<organism evidence="3 4">
    <name type="scientific">Vanilla planifolia</name>
    <name type="common">Vanilla</name>
    <dbReference type="NCBI Taxonomy" id="51239"/>
    <lineage>
        <taxon>Eukaryota</taxon>
        <taxon>Viridiplantae</taxon>
        <taxon>Streptophyta</taxon>
        <taxon>Embryophyta</taxon>
        <taxon>Tracheophyta</taxon>
        <taxon>Spermatophyta</taxon>
        <taxon>Magnoliopsida</taxon>
        <taxon>Liliopsida</taxon>
        <taxon>Asparagales</taxon>
        <taxon>Orchidaceae</taxon>
        <taxon>Vanilloideae</taxon>
        <taxon>Vanilleae</taxon>
        <taxon>Vanilla</taxon>
    </lineage>
</organism>
<evidence type="ECO:0000313" key="3">
    <source>
        <dbReference type="EMBL" id="KAG0493177.1"/>
    </source>
</evidence>
<dbReference type="Pfam" id="PF13968">
    <property type="entry name" value="DUF4220"/>
    <property type="match status" value="1"/>
</dbReference>
<dbReference type="PANTHER" id="PTHR31325">
    <property type="entry name" value="OS01G0798800 PROTEIN-RELATED"/>
    <property type="match status" value="1"/>
</dbReference>
<keyword evidence="1" id="KW-0732">Signal</keyword>
<dbReference type="InterPro" id="IPR025315">
    <property type="entry name" value="DUF4220"/>
</dbReference>
<reference evidence="3 4" key="1">
    <citation type="journal article" date="2020" name="Nat. Food">
        <title>A phased Vanilla planifolia genome enables genetic improvement of flavour and production.</title>
        <authorList>
            <person name="Hasing T."/>
            <person name="Tang H."/>
            <person name="Brym M."/>
            <person name="Khazi F."/>
            <person name="Huang T."/>
            <person name="Chambers A.H."/>
        </authorList>
    </citation>
    <scope>NUCLEOTIDE SEQUENCE [LARGE SCALE GENOMIC DNA]</scope>
    <source>
        <tissue evidence="3">Leaf</tissue>
    </source>
</reference>